<reference evidence="3" key="2">
    <citation type="submission" date="2010-01" db="EMBL/GenBank/DDBJ databases">
        <title>The complete genome of Conexibacter woesei DSM 14684.</title>
        <authorList>
            <consortium name="US DOE Joint Genome Institute (JGI-PGF)"/>
            <person name="Lucas S."/>
            <person name="Copeland A."/>
            <person name="Lapidus A."/>
            <person name="Glavina del Rio T."/>
            <person name="Dalin E."/>
            <person name="Tice H."/>
            <person name="Bruce D."/>
            <person name="Goodwin L."/>
            <person name="Pitluck S."/>
            <person name="Kyrpides N."/>
            <person name="Mavromatis K."/>
            <person name="Ivanova N."/>
            <person name="Mikhailova N."/>
            <person name="Chertkov O."/>
            <person name="Brettin T."/>
            <person name="Detter J.C."/>
            <person name="Han C."/>
            <person name="Larimer F."/>
            <person name="Land M."/>
            <person name="Hauser L."/>
            <person name="Markowitz V."/>
            <person name="Cheng J.-F."/>
            <person name="Hugenholtz P."/>
            <person name="Woyke T."/>
            <person name="Wu D."/>
            <person name="Pukall R."/>
            <person name="Steenblock K."/>
            <person name="Schneider S."/>
            <person name="Klenk H.-P."/>
            <person name="Eisen J.A."/>
        </authorList>
    </citation>
    <scope>NUCLEOTIDE SEQUENCE [LARGE SCALE GENOMIC DNA]</scope>
    <source>
        <strain evidence="3">DSM 14684 / CIP 108061 / JCM 11494 / NBRC 100937 / ID131577</strain>
    </source>
</reference>
<organism evidence="2 3">
    <name type="scientific">Conexibacter woesei (strain DSM 14684 / CCUG 47730 / CIP 108061 / JCM 11494 / NBRC 100937 / ID131577)</name>
    <dbReference type="NCBI Taxonomy" id="469383"/>
    <lineage>
        <taxon>Bacteria</taxon>
        <taxon>Bacillati</taxon>
        <taxon>Actinomycetota</taxon>
        <taxon>Thermoleophilia</taxon>
        <taxon>Solirubrobacterales</taxon>
        <taxon>Conexibacteraceae</taxon>
        <taxon>Conexibacter</taxon>
    </lineage>
</organism>
<dbReference type="RefSeq" id="WP_012934090.1">
    <property type="nucleotide sequence ID" value="NC_013739.1"/>
</dbReference>
<keyword evidence="1" id="KW-0812">Transmembrane</keyword>
<sequence precursor="true">MLQLVLRLLALAIFAVLGIVWSGNPDDTTAALWVVSFVLVVFAAVESEAPREGAGLSALWERIPGPSKNPDDYR</sequence>
<accession>D3F8S5</accession>
<evidence type="ECO:0000313" key="3">
    <source>
        <dbReference type="Proteomes" id="UP000008229"/>
    </source>
</evidence>
<dbReference type="Proteomes" id="UP000008229">
    <property type="component" value="Chromosome"/>
</dbReference>
<keyword evidence="1" id="KW-1133">Transmembrane helix</keyword>
<dbReference type="HOGENOM" id="CLU_2681362_0_0_11"/>
<feature type="transmembrane region" description="Helical" evidence="1">
    <location>
        <begin position="28"/>
        <end position="45"/>
    </location>
</feature>
<name>D3F8S5_CONWI</name>
<keyword evidence="3" id="KW-1185">Reference proteome</keyword>
<dbReference type="STRING" id="469383.Cwoe_2620"/>
<gene>
    <name evidence="2" type="ordered locus">Cwoe_2620</name>
</gene>
<reference evidence="2 3" key="1">
    <citation type="journal article" date="2010" name="Stand. Genomic Sci.">
        <title>Complete genome sequence of Conexibacter woesei type strain (ID131577).</title>
        <authorList>
            <person name="Pukall R."/>
            <person name="Lapidus A."/>
            <person name="Glavina Del Rio T."/>
            <person name="Copeland A."/>
            <person name="Tice H."/>
            <person name="Cheng J.-F."/>
            <person name="Lucas S."/>
            <person name="Chen F."/>
            <person name="Nolan M."/>
            <person name="Bruce D."/>
            <person name="Goodwin L."/>
            <person name="Pitluck S."/>
            <person name="Mavromatis K."/>
            <person name="Ivanova N."/>
            <person name="Ovchinnikova G."/>
            <person name="Pati A."/>
            <person name="Chen A."/>
            <person name="Palaniappan K."/>
            <person name="Land M."/>
            <person name="Hauser L."/>
            <person name="Chang Y.-J."/>
            <person name="Jeffries C.D."/>
            <person name="Chain P."/>
            <person name="Meincke L."/>
            <person name="Sims D."/>
            <person name="Brettin T."/>
            <person name="Detter J.C."/>
            <person name="Rohde M."/>
            <person name="Goeker M."/>
            <person name="Bristow J."/>
            <person name="Eisen J.A."/>
            <person name="Markowitz V."/>
            <person name="Kyrpides N.C."/>
            <person name="Klenk H.-P."/>
            <person name="Hugenholtz P."/>
        </authorList>
    </citation>
    <scope>NUCLEOTIDE SEQUENCE [LARGE SCALE GENOMIC DNA]</scope>
    <source>
        <strain evidence="3">DSM 14684 / CIP 108061 / JCM 11494 / NBRC 100937 / ID131577</strain>
    </source>
</reference>
<protein>
    <submittedName>
        <fullName evidence="2">Uncharacterized protein</fullName>
    </submittedName>
</protein>
<dbReference type="KEGG" id="cwo:Cwoe_2620"/>
<evidence type="ECO:0000313" key="2">
    <source>
        <dbReference type="EMBL" id="ADB51039.1"/>
    </source>
</evidence>
<keyword evidence="1" id="KW-0472">Membrane</keyword>
<proteinExistence type="predicted"/>
<dbReference type="AlphaFoldDB" id="D3F8S5"/>
<dbReference type="EMBL" id="CP001854">
    <property type="protein sequence ID" value="ADB51039.1"/>
    <property type="molecule type" value="Genomic_DNA"/>
</dbReference>
<evidence type="ECO:0000256" key="1">
    <source>
        <dbReference type="SAM" id="Phobius"/>
    </source>
</evidence>